<protein>
    <submittedName>
        <fullName evidence="1">Uncharacterized protein</fullName>
    </submittedName>
</protein>
<keyword evidence="2" id="KW-1185">Reference proteome</keyword>
<reference evidence="1" key="1">
    <citation type="journal article" date="2022" name="Int. J. Mol. Sci.">
        <title>Draft Genome of Tanacetum Coccineum: Genomic Comparison of Closely Related Tanacetum-Family Plants.</title>
        <authorList>
            <person name="Yamashiro T."/>
            <person name="Shiraishi A."/>
            <person name="Nakayama K."/>
            <person name="Satake H."/>
        </authorList>
    </citation>
    <scope>NUCLEOTIDE SEQUENCE</scope>
</reference>
<comment type="caution">
    <text evidence="1">The sequence shown here is derived from an EMBL/GenBank/DDBJ whole genome shotgun (WGS) entry which is preliminary data.</text>
</comment>
<sequence length="134" mass="14604">MQSQPSQAFKALLTSVTSEEQPTALDELMYKVASDVERKKIGGESEKGHSGKTNVITAEKISVLTRGFWCIIPTTWGKGVYDYGSVRVGAFMGGKMIKSTSDISSQSYSNGIGNNFDELEEYGIEPLHDEASLD</sequence>
<accession>A0ABQ5A010</accession>
<organism evidence="1 2">
    <name type="scientific">Tanacetum coccineum</name>
    <dbReference type="NCBI Taxonomy" id="301880"/>
    <lineage>
        <taxon>Eukaryota</taxon>
        <taxon>Viridiplantae</taxon>
        <taxon>Streptophyta</taxon>
        <taxon>Embryophyta</taxon>
        <taxon>Tracheophyta</taxon>
        <taxon>Spermatophyta</taxon>
        <taxon>Magnoliopsida</taxon>
        <taxon>eudicotyledons</taxon>
        <taxon>Gunneridae</taxon>
        <taxon>Pentapetalae</taxon>
        <taxon>asterids</taxon>
        <taxon>campanulids</taxon>
        <taxon>Asterales</taxon>
        <taxon>Asteraceae</taxon>
        <taxon>Asteroideae</taxon>
        <taxon>Anthemideae</taxon>
        <taxon>Anthemidinae</taxon>
        <taxon>Tanacetum</taxon>
    </lineage>
</organism>
<name>A0ABQ5A010_9ASTR</name>
<evidence type="ECO:0000313" key="2">
    <source>
        <dbReference type="Proteomes" id="UP001151760"/>
    </source>
</evidence>
<reference evidence="1" key="2">
    <citation type="submission" date="2022-01" db="EMBL/GenBank/DDBJ databases">
        <authorList>
            <person name="Yamashiro T."/>
            <person name="Shiraishi A."/>
            <person name="Satake H."/>
            <person name="Nakayama K."/>
        </authorList>
    </citation>
    <scope>NUCLEOTIDE SEQUENCE</scope>
</reference>
<dbReference type="EMBL" id="BQNB010011735">
    <property type="protein sequence ID" value="GJS94495.1"/>
    <property type="molecule type" value="Genomic_DNA"/>
</dbReference>
<gene>
    <name evidence="1" type="ORF">Tco_0801463</name>
</gene>
<evidence type="ECO:0000313" key="1">
    <source>
        <dbReference type="EMBL" id="GJS94495.1"/>
    </source>
</evidence>
<dbReference type="Proteomes" id="UP001151760">
    <property type="component" value="Unassembled WGS sequence"/>
</dbReference>
<proteinExistence type="predicted"/>